<sequence>LCKRFPGFMRVALSDPQPERRFYRRAWVTFDRSVNIKEICWNLQNIRVSVSGSGRVAVGVGLDSAPFWVR</sequence>
<reference evidence="1 2" key="1">
    <citation type="journal article" date="2018" name="Nat. Ecol. Evol.">
        <title>Shark genomes provide insights into elasmobranch evolution and the origin of vertebrates.</title>
        <authorList>
            <person name="Hara Y"/>
            <person name="Yamaguchi K"/>
            <person name="Onimaru K"/>
            <person name="Kadota M"/>
            <person name="Koyanagi M"/>
            <person name="Keeley SD"/>
            <person name="Tatsumi K"/>
            <person name="Tanaka K"/>
            <person name="Motone F"/>
            <person name="Kageyama Y"/>
            <person name="Nozu R"/>
            <person name="Adachi N"/>
            <person name="Nishimura O"/>
            <person name="Nakagawa R"/>
            <person name="Tanegashima C"/>
            <person name="Kiyatake I"/>
            <person name="Matsumoto R"/>
            <person name="Murakumo K"/>
            <person name="Nishida K"/>
            <person name="Terakita A"/>
            <person name="Kuratani S"/>
            <person name="Sato K"/>
            <person name="Hyodo S Kuraku.S."/>
        </authorList>
    </citation>
    <scope>NUCLEOTIDE SEQUENCE [LARGE SCALE GENOMIC DNA]</scope>
</reference>
<dbReference type="Proteomes" id="UP000287033">
    <property type="component" value="Unassembled WGS sequence"/>
</dbReference>
<dbReference type="PANTHER" id="PTHR13165">
    <property type="entry name" value="ARSENITE-RESISTANCE PROTEIN 2"/>
    <property type="match status" value="1"/>
</dbReference>
<name>A0A401TID1_CHIPU</name>
<dbReference type="PANTHER" id="PTHR13165:SF0">
    <property type="entry name" value="SERRATE RNA EFFECTOR MOLECULE HOMOLOG"/>
    <property type="match status" value="1"/>
</dbReference>
<feature type="non-terminal residue" evidence="1">
    <location>
        <position position="1"/>
    </location>
</feature>
<accession>A0A401TID1</accession>
<dbReference type="InterPro" id="IPR039727">
    <property type="entry name" value="SE/Ars2"/>
</dbReference>
<proteinExistence type="predicted"/>
<keyword evidence="2" id="KW-1185">Reference proteome</keyword>
<evidence type="ECO:0000313" key="1">
    <source>
        <dbReference type="EMBL" id="GCC42402.1"/>
    </source>
</evidence>
<comment type="caution">
    <text evidence="1">The sequence shown here is derived from an EMBL/GenBank/DDBJ whole genome shotgun (WGS) entry which is preliminary data.</text>
</comment>
<evidence type="ECO:0000313" key="2">
    <source>
        <dbReference type="Proteomes" id="UP000287033"/>
    </source>
</evidence>
<dbReference type="GO" id="GO:0031053">
    <property type="term" value="P:primary miRNA processing"/>
    <property type="evidence" value="ECO:0007669"/>
    <property type="project" value="TreeGrafter"/>
</dbReference>
<dbReference type="STRING" id="137246.A0A401TID1"/>
<dbReference type="AlphaFoldDB" id="A0A401TID1"/>
<organism evidence="1 2">
    <name type="scientific">Chiloscyllium punctatum</name>
    <name type="common">Brownbanded bambooshark</name>
    <name type="synonym">Hemiscyllium punctatum</name>
    <dbReference type="NCBI Taxonomy" id="137246"/>
    <lineage>
        <taxon>Eukaryota</taxon>
        <taxon>Metazoa</taxon>
        <taxon>Chordata</taxon>
        <taxon>Craniata</taxon>
        <taxon>Vertebrata</taxon>
        <taxon>Chondrichthyes</taxon>
        <taxon>Elasmobranchii</taxon>
        <taxon>Galeomorphii</taxon>
        <taxon>Galeoidea</taxon>
        <taxon>Orectolobiformes</taxon>
        <taxon>Hemiscylliidae</taxon>
        <taxon>Chiloscyllium</taxon>
    </lineage>
</organism>
<dbReference type="EMBL" id="BEZZ01070899">
    <property type="protein sequence ID" value="GCC42402.1"/>
    <property type="molecule type" value="Genomic_DNA"/>
</dbReference>
<dbReference type="GO" id="GO:0016604">
    <property type="term" value="C:nuclear body"/>
    <property type="evidence" value="ECO:0007669"/>
    <property type="project" value="TreeGrafter"/>
</dbReference>
<protein>
    <submittedName>
        <fullName evidence="1">Uncharacterized protein</fullName>
    </submittedName>
</protein>
<dbReference type="OrthoDB" id="342064at2759"/>
<gene>
    <name evidence="1" type="ORF">chiPu_0026033</name>
</gene>